<evidence type="ECO:0000313" key="4">
    <source>
        <dbReference type="Proteomes" id="UP000800092"/>
    </source>
</evidence>
<dbReference type="PANTHER" id="PTHR47805">
    <property type="entry name" value="SAGA-ASSOCIATED FACTOR 73"/>
    <property type="match status" value="1"/>
</dbReference>
<dbReference type="PANTHER" id="PTHR47805:SF1">
    <property type="entry name" value="SAGA-ASSOCIATED FACTOR 73"/>
    <property type="match status" value="1"/>
</dbReference>
<feature type="domain" description="SCA7" evidence="2">
    <location>
        <begin position="216"/>
        <end position="282"/>
    </location>
</feature>
<feature type="region of interest" description="Disordered" evidence="1">
    <location>
        <begin position="1"/>
        <end position="24"/>
    </location>
</feature>
<dbReference type="GO" id="GO:0031048">
    <property type="term" value="P:regulatory ncRNA-mediated heterochromatin formation"/>
    <property type="evidence" value="ECO:0007669"/>
    <property type="project" value="TreeGrafter"/>
</dbReference>
<dbReference type="InterPro" id="IPR037804">
    <property type="entry name" value="SGF73"/>
</dbReference>
<dbReference type="GO" id="GO:1904802">
    <property type="term" value="P:RITS complex assembly"/>
    <property type="evidence" value="ECO:0007669"/>
    <property type="project" value="TreeGrafter"/>
</dbReference>
<accession>A0A6A6GUD2</accession>
<organism evidence="3 4">
    <name type="scientific">Viridothelium virens</name>
    <name type="common">Speckled blister lichen</name>
    <name type="synonym">Trypethelium virens</name>
    <dbReference type="NCBI Taxonomy" id="1048519"/>
    <lineage>
        <taxon>Eukaryota</taxon>
        <taxon>Fungi</taxon>
        <taxon>Dikarya</taxon>
        <taxon>Ascomycota</taxon>
        <taxon>Pezizomycotina</taxon>
        <taxon>Dothideomycetes</taxon>
        <taxon>Dothideomycetes incertae sedis</taxon>
        <taxon>Trypetheliales</taxon>
        <taxon>Trypetheliaceae</taxon>
        <taxon>Viridothelium</taxon>
    </lineage>
</organism>
<feature type="compositionally biased region" description="Basic and acidic residues" evidence="1">
    <location>
        <begin position="195"/>
        <end position="214"/>
    </location>
</feature>
<dbReference type="EMBL" id="ML991884">
    <property type="protein sequence ID" value="KAF2228903.1"/>
    <property type="molecule type" value="Genomic_DNA"/>
</dbReference>
<gene>
    <name evidence="3" type="ORF">EV356DRAFT_512092</name>
</gene>
<sequence length="434" mass="46348">MASDTASRKTPATNGEAKQNSGWVTQAAIDEVFTEKEKKLTTIKIKKPGPKLVKPGNWKEPEFEGEEKRAEGSHDRSTSPLINPIPAEIAAAFPTGRPMEDKPDTVQCKHCKKPILRHAAAKHIQDCLAEKQKKARLKKERKEEKEKAQRKAEGKDDEKDDADGASTNGDKSKGARKSAVNGDGTAAKKTKKRKADGDLGEKAPKKKKKDEPKPKAPKTKGPVDVEKQCGVTLPNGAQCARSLTCKSHSMGAKRAVPGRSLPYDMLLQQYQKKNQAKQQTLVDANAPIIDDFEPSGPIDSDEERDAVLSAIARSRSRPLATAHHYSTKSRYQVIRMKEMLSGALGGRNGAGLFSVKSRGGETGDGGMGRGGDMQPLGSATLPGEGPFASPVLSVTPTVDAFGGNHERRASAAGPRGTPGLGSRHGSMSSTAGIP</sequence>
<feature type="region of interest" description="Disordered" evidence="1">
    <location>
        <begin position="132"/>
        <end position="227"/>
    </location>
</feature>
<evidence type="ECO:0000313" key="3">
    <source>
        <dbReference type="EMBL" id="KAF2228903.1"/>
    </source>
</evidence>
<feature type="region of interest" description="Disordered" evidence="1">
    <location>
        <begin position="47"/>
        <end position="108"/>
    </location>
</feature>
<feature type="compositionally biased region" description="Polar residues" evidence="1">
    <location>
        <begin position="425"/>
        <end position="434"/>
    </location>
</feature>
<evidence type="ECO:0000256" key="1">
    <source>
        <dbReference type="SAM" id="MobiDB-lite"/>
    </source>
</evidence>
<proteinExistence type="predicted"/>
<name>A0A6A6GUD2_VIRVR</name>
<evidence type="ECO:0000259" key="2">
    <source>
        <dbReference type="PROSITE" id="PS51505"/>
    </source>
</evidence>
<dbReference type="Pfam" id="PF08313">
    <property type="entry name" value="SCA7"/>
    <property type="match status" value="1"/>
</dbReference>
<feature type="region of interest" description="Disordered" evidence="1">
    <location>
        <begin position="400"/>
        <end position="434"/>
    </location>
</feature>
<dbReference type="GO" id="GO:0000124">
    <property type="term" value="C:SAGA complex"/>
    <property type="evidence" value="ECO:0007669"/>
    <property type="project" value="InterPro"/>
</dbReference>
<dbReference type="GO" id="GO:0006357">
    <property type="term" value="P:regulation of transcription by RNA polymerase II"/>
    <property type="evidence" value="ECO:0007669"/>
    <property type="project" value="TreeGrafter"/>
</dbReference>
<reference evidence="3" key="1">
    <citation type="journal article" date="2020" name="Stud. Mycol.">
        <title>101 Dothideomycetes genomes: a test case for predicting lifestyles and emergence of pathogens.</title>
        <authorList>
            <person name="Haridas S."/>
            <person name="Albert R."/>
            <person name="Binder M."/>
            <person name="Bloem J."/>
            <person name="Labutti K."/>
            <person name="Salamov A."/>
            <person name="Andreopoulos B."/>
            <person name="Baker S."/>
            <person name="Barry K."/>
            <person name="Bills G."/>
            <person name="Bluhm B."/>
            <person name="Cannon C."/>
            <person name="Castanera R."/>
            <person name="Culley D."/>
            <person name="Daum C."/>
            <person name="Ezra D."/>
            <person name="Gonzalez J."/>
            <person name="Henrissat B."/>
            <person name="Kuo A."/>
            <person name="Liang C."/>
            <person name="Lipzen A."/>
            <person name="Lutzoni F."/>
            <person name="Magnuson J."/>
            <person name="Mondo S."/>
            <person name="Nolan M."/>
            <person name="Ohm R."/>
            <person name="Pangilinan J."/>
            <person name="Park H.-J."/>
            <person name="Ramirez L."/>
            <person name="Alfaro M."/>
            <person name="Sun H."/>
            <person name="Tritt A."/>
            <person name="Yoshinaga Y."/>
            <person name="Zwiers L.-H."/>
            <person name="Turgeon B."/>
            <person name="Goodwin S."/>
            <person name="Spatafora J."/>
            <person name="Crous P."/>
            <person name="Grigoriev I."/>
        </authorList>
    </citation>
    <scope>NUCLEOTIDE SEQUENCE</scope>
    <source>
        <strain evidence="3">Tuck. ex Michener</strain>
    </source>
</reference>
<feature type="compositionally biased region" description="Basic and acidic residues" evidence="1">
    <location>
        <begin position="140"/>
        <end position="157"/>
    </location>
</feature>
<feature type="compositionally biased region" description="Basic and acidic residues" evidence="1">
    <location>
        <begin position="57"/>
        <end position="77"/>
    </location>
</feature>
<dbReference type="Proteomes" id="UP000800092">
    <property type="component" value="Unassembled WGS sequence"/>
</dbReference>
<dbReference type="PROSITE" id="PS51505">
    <property type="entry name" value="SCA7"/>
    <property type="match status" value="1"/>
</dbReference>
<dbReference type="InterPro" id="IPR013243">
    <property type="entry name" value="SCA7_dom"/>
</dbReference>
<keyword evidence="4" id="KW-1185">Reference proteome</keyword>
<dbReference type="OrthoDB" id="21678at2759"/>
<dbReference type="Gene3D" id="6.10.140.670">
    <property type="match status" value="1"/>
</dbReference>
<dbReference type="AlphaFoldDB" id="A0A6A6GUD2"/>
<protein>
    <submittedName>
        <fullName evidence="3">SCA7-domain-containing protein</fullName>
    </submittedName>
</protein>